<feature type="transmembrane region" description="Helical" evidence="1">
    <location>
        <begin position="118"/>
        <end position="139"/>
    </location>
</feature>
<feature type="transmembrane region" description="Helical" evidence="1">
    <location>
        <begin position="20"/>
        <end position="40"/>
    </location>
</feature>
<name>A0A1G6RZ30_9BACL</name>
<dbReference type="Proteomes" id="UP000199387">
    <property type="component" value="Unassembled WGS sequence"/>
</dbReference>
<feature type="transmembrane region" description="Helical" evidence="1">
    <location>
        <begin position="52"/>
        <end position="78"/>
    </location>
</feature>
<dbReference type="AlphaFoldDB" id="A0A1G6RZ30"/>
<sequence length="239" mass="27882">MNHFKQATLFYKEHFKKILLVSLAVVFPIQFIHFVLVNTIDNVYSAWLLPPFFSTLMTGFFALIAASMVQLPFIKVVVDYEEEGAVNVRAALGTTAYYLFCIYVMGILYATGVVIGSLLFLIPGVLVFVFLYAFPYAAVMEDRKWFKGIKRAISFGKKHFFVLLAWLFIFLCIEFMIQFIALFGLIQITTLAWPAMLLHMLLNMMFVPWFTFIISYYYLDWIGGLEEREDWYINNYSIR</sequence>
<evidence type="ECO:0000313" key="2">
    <source>
        <dbReference type="EMBL" id="SDD09216.1"/>
    </source>
</evidence>
<reference evidence="2 3" key="1">
    <citation type="submission" date="2016-10" db="EMBL/GenBank/DDBJ databases">
        <authorList>
            <person name="de Groot N.N."/>
        </authorList>
    </citation>
    <scope>NUCLEOTIDE SEQUENCE [LARGE SCALE GENOMIC DNA]</scope>
    <source>
        <strain evidence="2 3">DSM 45514</strain>
    </source>
</reference>
<keyword evidence="3" id="KW-1185">Reference proteome</keyword>
<dbReference type="EMBL" id="FMZA01000033">
    <property type="protein sequence ID" value="SDD09216.1"/>
    <property type="molecule type" value="Genomic_DNA"/>
</dbReference>
<evidence type="ECO:0000256" key="1">
    <source>
        <dbReference type="SAM" id="Phobius"/>
    </source>
</evidence>
<protein>
    <submittedName>
        <fullName evidence="2">Uncharacterized protein</fullName>
    </submittedName>
</protein>
<evidence type="ECO:0000313" key="3">
    <source>
        <dbReference type="Proteomes" id="UP000199387"/>
    </source>
</evidence>
<dbReference type="STRING" id="1236220.SAMN04488112_1334"/>
<dbReference type="OrthoDB" id="2452082at2"/>
<keyword evidence="1" id="KW-1133">Transmembrane helix</keyword>
<keyword evidence="1" id="KW-0812">Transmembrane</keyword>
<feature type="transmembrane region" description="Helical" evidence="1">
    <location>
        <begin position="160"/>
        <end position="186"/>
    </location>
</feature>
<feature type="transmembrane region" description="Helical" evidence="1">
    <location>
        <begin position="90"/>
        <end position="112"/>
    </location>
</feature>
<accession>A0A1G6RZ30</accession>
<dbReference type="RefSeq" id="WP_091573152.1">
    <property type="nucleotide sequence ID" value="NZ_FMZA01000033.1"/>
</dbReference>
<gene>
    <name evidence="2" type="ORF">SAMN04488112_1334</name>
</gene>
<proteinExistence type="predicted"/>
<feature type="transmembrane region" description="Helical" evidence="1">
    <location>
        <begin position="192"/>
        <end position="219"/>
    </location>
</feature>
<organism evidence="2 3">
    <name type="scientific">Melghirimyces thermohalophilus</name>
    <dbReference type="NCBI Taxonomy" id="1236220"/>
    <lineage>
        <taxon>Bacteria</taxon>
        <taxon>Bacillati</taxon>
        <taxon>Bacillota</taxon>
        <taxon>Bacilli</taxon>
        <taxon>Bacillales</taxon>
        <taxon>Thermoactinomycetaceae</taxon>
        <taxon>Melghirimyces</taxon>
    </lineage>
</organism>
<keyword evidence="1" id="KW-0472">Membrane</keyword>